<gene>
    <name evidence="1" type="ORF">HS088_TW09G00553</name>
</gene>
<accession>A0A7J7D862</accession>
<keyword evidence="2" id="KW-1185">Reference proteome</keyword>
<dbReference type="EMBL" id="JAAARO010000009">
    <property type="protein sequence ID" value="KAF5742504.1"/>
    <property type="molecule type" value="Genomic_DNA"/>
</dbReference>
<reference evidence="1 2" key="1">
    <citation type="journal article" date="2020" name="Nat. Commun.">
        <title>Genome of Tripterygium wilfordii and identification of cytochrome P450 involved in triptolide biosynthesis.</title>
        <authorList>
            <person name="Tu L."/>
            <person name="Su P."/>
            <person name="Zhang Z."/>
            <person name="Gao L."/>
            <person name="Wang J."/>
            <person name="Hu T."/>
            <person name="Zhou J."/>
            <person name="Zhang Y."/>
            <person name="Zhao Y."/>
            <person name="Liu Y."/>
            <person name="Song Y."/>
            <person name="Tong Y."/>
            <person name="Lu Y."/>
            <person name="Yang J."/>
            <person name="Xu C."/>
            <person name="Jia M."/>
            <person name="Peters R.J."/>
            <person name="Huang L."/>
            <person name="Gao W."/>
        </authorList>
    </citation>
    <scope>NUCLEOTIDE SEQUENCE [LARGE SCALE GENOMIC DNA]</scope>
    <source>
        <strain evidence="2">cv. XIE 37</strain>
        <tissue evidence="1">Leaf</tissue>
    </source>
</reference>
<dbReference type="Proteomes" id="UP000593562">
    <property type="component" value="Unassembled WGS sequence"/>
</dbReference>
<organism evidence="1 2">
    <name type="scientific">Tripterygium wilfordii</name>
    <name type="common">Thunder God vine</name>
    <dbReference type="NCBI Taxonomy" id="458696"/>
    <lineage>
        <taxon>Eukaryota</taxon>
        <taxon>Viridiplantae</taxon>
        <taxon>Streptophyta</taxon>
        <taxon>Embryophyta</taxon>
        <taxon>Tracheophyta</taxon>
        <taxon>Spermatophyta</taxon>
        <taxon>Magnoliopsida</taxon>
        <taxon>eudicotyledons</taxon>
        <taxon>Gunneridae</taxon>
        <taxon>Pentapetalae</taxon>
        <taxon>rosids</taxon>
        <taxon>fabids</taxon>
        <taxon>Celastrales</taxon>
        <taxon>Celastraceae</taxon>
        <taxon>Tripterygium</taxon>
    </lineage>
</organism>
<protein>
    <submittedName>
        <fullName evidence="1">40S ribosomal protein S17-3-like isoform X1</fullName>
    </submittedName>
</protein>
<evidence type="ECO:0000313" key="2">
    <source>
        <dbReference type="Proteomes" id="UP000593562"/>
    </source>
</evidence>
<keyword evidence="1" id="KW-0689">Ribosomal protein</keyword>
<evidence type="ECO:0000313" key="1">
    <source>
        <dbReference type="EMBL" id="KAF5742504.1"/>
    </source>
</evidence>
<proteinExistence type="predicted"/>
<dbReference type="InParanoid" id="A0A7J7D862"/>
<dbReference type="AlphaFoldDB" id="A0A7J7D862"/>
<comment type="caution">
    <text evidence="1">The sequence shown here is derived from an EMBL/GenBank/DDBJ whole genome shotgun (WGS) entry which is preliminary data.</text>
</comment>
<keyword evidence="1" id="KW-0687">Ribonucleoprotein</keyword>
<dbReference type="GO" id="GO:0005840">
    <property type="term" value="C:ribosome"/>
    <property type="evidence" value="ECO:0007669"/>
    <property type="project" value="UniProtKB-KW"/>
</dbReference>
<sequence length="68" mass="7271">MDVTDFLAFVVFSSSPPDLFRSPLVRLIRRPLTCALGMSDVPVLVEVEPQVLVAPPAYGRGAGILGSE</sequence>
<name>A0A7J7D862_TRIWF</name>